<evidence type="ECO:0000256" key="3">
    <source>
        <dbReference type="ARBA" id="ARBA00022801"/>
    </source>
</evidence>
<dbReference type="PANTHER" id="PTHR33397:SF5">
    <property type="entry name" value="RNASE YUTE-RELATED"/>
    <property type="match status" value="1"/>
</dbReference>
<sequence>MIYEVDTERIKSQLEYLERCLDVMFDAREAWSRDDRLACFAGARALHIGVECVIDVGSTMIDGFIMRDPGGYLDIVDILEDENVVPSYGAVRLKELIRFRDRLVRRYHEVSEEELFRELSDTEVFHSYITWVRDYLKQELGSAYPGPKGEER</sequence>
<dbReference type="GO" id="GO:0110001">
    <property type="term" value="C:toxin-antitoxin complex"/>
    <property type="evidence" value="ECO:0007669"/>
    <property type="project" value="InterPro"/>
</dbReference>
<keyword evidence="6" id="KW-1185">Reference proteome</keyword>
<dbReference type="Proteomes" id="UP000244240">
    <property type="component" value="Unassembled WGS sequence"/>
</dbReference>
<evidence type="ECO:0000256" key="1">
    <source>
        <dbReference type="ARBA" id="ARBA00022649"/>
    </source>
</evidence>
<dbReference type="Gene3D" id="1.20.120.580">
    <property type="entry name" value="bsu32300-like"/>
    <property type="match status" value="1"/>
</dbReference>
<keyword evidence="1" id="KW-1277">Toxin-antitoxin system</keyword>
<name>A0A2T6BSN5_9BACL</name>
<gene>
    <name evidence="5" type="ORF">C8P63_11328</name>
</gene>
<keyword evidence="2" id="KW-0540">Nuclease</keyword>
<dbReference type="OrthoDB" id="2375467at2"/>
<dbReference type="GO" id="GO:0016787">
    <property type="term" value="F:hydrolase activity"/>
    <property type="evidence" value="ECO:0007669"/>
    <property type="project" value="UniProtKB-KW"/>
</dbReference>
<evidence type="ECO:0000256" key="4">
    <source>
        <dbReference type="ARBA" id="ARBA00024207"/>
    </source>
</evidence>
<evidence type="ECO:0000313" key="6">
    <source>
        <dbReference type="Proteomes" id="UP000244240"/>
    </source>
</evidence>
<dbReference type="AlphaFoldDB" id="A0A2T6BSN5"/>
<dbReference type="RefSeq" id="WP_108023792.1">
    <property type="nucleotide sequence ID" value="NZ_QBKR01000013.1"/>
</dbReference>
<dbReference type="InterPro" id="IPR008201">
    <property type="entry name" value="HepT-like"/>
</dbReference>
<dbReference type="InterPro" id="IPR037038">
    <property type="entry name" value="HepT-like_sf"/>
</dbReference>
<comment type="similarity">
    <text evidence="4">Belongs to the HepT RNase toxin family.</text>
</comment>
<dbReference type="EMBL" id="QBKR01000013">
    <property type="protein sequence ID" value="PTX59083.1"/>
    <property type="molecule type" value="Genomic_DNA"/>
</dbReference>
<dbReference type="InterPro" id="IPR052379">
    <property type="entry name" value="Type_VII_TA_RNase"/>
</dbReference>
<evidence type="ECO:0000256" key="2">
    <source>
        <dbReference type="ARBA" id="ARBA00022722"/>
    </source>
</evidence>
<proteinExistence type="inferred from homology"/>
<keyword evidence="3" id="KW-0378">Hydrolase</keyword>
<comment type="caution">
    <text evidence="5">The sequence shown here is derived from an EMBL/GenBank/DDBJ whole genome shotgun (WGS) entry which is preliminary data.</text>
</comment>
<dbReference type="PANTHER" id="PTHR33397">
    <property type="entry name" value="UPF0331 PROTEIN YUTE"/>
    <property type="match status" value="1"/>
</dbReference>
<protein>
    <submittedName>
        <fullName evidence="5">Uncharacterized protein YutE (UPF0331/DUF86 family)</fullName>
    </submittedName>
</protein>
<dbReference type="GO" id="GO:0004540">
    <property type="term" value="F:RNA nuclease activity"/>
    <property type="evidence" value="ECO:0007669"/>
    <property type="project" value="InterPro"/>
</dbReference>
<organism evidence="5 6">
    <name type="scientific">Melghirimyces profundicolus</name>
    <dbReference type="NCBI Taxonomy" id="1242148"/>
    <lineage>
        <taxon>Bacteria</taxon>
        <taxon>Bacillati</taxon>
        <taxon>Bacillota</taxon>
        <taxon>Bacilli</taxon>
        <taxon>Bacillales</taxon>
        <taxon>Thermoactinomycetaceae</taxon>
        <taxon>Melghirimyces</taxon>
    </lineage>
</organism>
<dbReference type="Pfam" id="PF01934">
    <property type="entry name" value="HepT-like"/>
    <property type="match status" value="1"/>
</dbReference>
<reference evidence="5 6" key="1">
    <citation type="submission" date="2018-04" db="EMBL/GenBank/DDBJ databases">
        <title>Genomic Encyclopedia of Archaeal and Bacterial Type Strains, Phase II (KMG-II): from individual species to whole genera.</title>
        <authorList>
            <person name="Goeker M."/>
        </authorList>
    </citation>
    <scope>NUCLEOTIDE SEQUENCE [LARGE SCALE GENOMIC DNA]</scope>
    <source>
        <strain evidence="5 6">DSM 45787</strain>
    </source>
</reference>
<accession>A0A2T6BSN5</accession>
<evidence type="ECO:0000313" key="5">
    <source>
        <dbReference type="EMBL" id="PTX59083.1"/>
    </source>
</evidence>